<evidence type="ECO:0000256" key="3">
    <source>
        <dbReference type="ARBA" id="ARBA00022606"/>
    </source>
</evidence>
<protein>
    <recommendedName>
        <fullName evidence="13">Odorant receptor</fullName>
    </recommendedName>
</protein>
<proteinExistence type="predicted"/>
<keyword evidence="4 10" id="KW-0812">Transmembrane</keyword>
<keyword evidence="12" id="KW-1185">Reference proteome</keyword>
<feature type="transmembrane region" description="Helical" evidence="10">
    <location>
        <begin position="290"/>
        <end position="312"/>
    </location>
</feature>
<sequence length="318" mass="36708">MSRGELNREDFFYGNKVISRLCGIWLKRDGSLLQQTLCWLYIFLFFGTAACFFICELIILGETFNEIQKFISHIGLLLTHVVGILKCLVLVCQRNRIQNIMGKLQDENYRYSSVDTFQPSLLLKRGKRISIVFSILIFILYTFVGVSAHISSQITINSVVKSGHHQNATCYNFMPYYFFIPFTSNTESQCGYALFFMDISMDIFAWIIACHDGIFAGLLNCLMIQFLIVGRALRTIRKRCLKQLDMHEEYCILHDEFKPELEKNMYGELNRCIKHLNILLQVRNDIENSFTYVTLAQTIATLFVLASCLYVSSSVSIL</sequence>
<organism evidence="11 12">
    <name type="scientific">Molorchus minor</name>
    <dbReference type="NCBI Taxonomy" id="1323400"/>
    <lineage>
        <taxon>Eukaryota</taxon>
        <taxon>Metazoa</taxon>
        <taxon>Ecdysozoa</taxon>
        <taxon>Arthropoda</taxon>
        <taxon>Hexapoda</taxon>
        <taxon>Insecta</taxon>
        <taxon>Pterygota</taxon>
        <taxon>Neoptera</taxon>
        <taxon>Endopterygota</taxon>
        <taxon>Coleoptera</taxon>
        <taxon>Polyphaga</taxon>
        <taxon>Cucujiformia</taxon>
        <taxon>Chrysomeloidea</taxon>
        <taxon>Cerambycidae</taxon>
        <taxon>Lamiinae</taxon>
        <taxon>Monochamini</taxon>
        <taxon>Molorchus</taxon>
    </lineage>
</organism>
<feature type="transmembrane region" description="Helical" evidence="10">
    <location>
        <begin position="71"/>
        <end position="91"/>
    </location>
</feature>
<keyword evidence="3" id="KW-0716">Sensory transduction</keyword>
<feature type="transmembrane region" description="Helical" evidence="10">
    <location>
        <begin position="37"/>
        <end position="59"/>
    </location>
</feature>
<feature type="transmembrane region" description="Helical" evidence="10">
    <location>
        <begin position="203"/>
        <end position="229"/>
    </location>
</feature>
<evidence type="ECO:0000256" key="5">
    <source>
        <dbReference type="ARBA" id="ARBA00022725"/>
    </source>
</evidence>
<keyword evidence="2" id="KW-1003">Cell membrane</keyword>
<reference evidence="11" key="1">
    <citation type="journal article" date="2023" name="Insect Mol. Biol.">
        <title>Genome sequencing provides insights into the evolution of gene families encoding plant cell wall-degrading enzymes in longhorned beetles.</title>
        <authorList>
            <person name="Shin N.R."/>
            <person name="Okamura Y."/>
            <person name="Kirsch R."/>
            <person name="Pauchet Y."/>
        </authorList>
    </citation>
    <scope>NUCLEOTIDE SEQUENCE</scope>
    <source>
        <strain evidence="11">MMC_N1</strain>
    </source>
</reference>
<accession>A0ABQ9K4B6</accession>
<keyword evidence="5" id="KW-0552">Olfaction</keyword>
<gene>
    <name evidence="11" type="ORF">NQ317_017067</name>
</gene>
<keyword evidence="6 10" id="KW-1133">Transmembrane helix</keyword>
<dbReference type="Proteomes" id="UP001162164">
    <property type="component" value="Unassembled WGS sequence"/>
</dbReference>
<name>A0ABQ9K4B6_9CUCU</name>
<evidence type="ECO:0000256" key="9">
    <source>
        <dbReference type="ARBA" id="ARBA00023224"/>
    </source>
</evidence>
<evidence type="ECO:0008006" key="13">
    <source>
        <dbReference type="Google" id="ProtNLM"/>
    </source>
</evidence>
<evidence type="ECO:0000256" key="2">
    <source>
        <dbReference type="ARBA" id="ARBA00022475"/>
    </source>
</evidence>
<evidence type="ECO:0000256" key="4">
    <source>
        <dbReference type="ARBA" id="ARBA00022692"/>
    </source>
</evidence>
<dbReference type="PANTHER" id="PTHR21137:SF35">
    <property type="entry name" value="ODORANT RECEPTOR 19A-RELATED"/>
    <property type="match status" value="1"/>
</dbReference>
<evidence type="ECO:0000256" key="1">
    <source>
        <dbReference type="ARBA" id="ARBA00004651"/>
    </source>
</evidence>
<evidence type="ECO:0000313" key="11">
    <source>
        <dbReference type="EMBL" id="KAJ8985435.1"/>
    </source>
</evidence>
<dbReference type="InterPro" id="IPR004117">
    <property type="entry name" value="7tm6_olfct_rcpt"/>
</dbReference>
<evidence type="ECO:0000313" key="12">
    <source>
        <dbReference type="Proteomes" id="UP001162164"/>
    </source>
</evidence>
<dbReference type="Pfam" id="PF02949">
    <property type="entry name" value="7tm_6"/>
    <property type="match status" value="1"/>
</dbReference>
<dbReference type="PANTHER" id="PTHR21137">
    <property type="entry name" value="ODORANT RECEPTOR"/>
    <property type="match status" value="1"/>
</dbReference>
<evidence type="ECO:0000256" key="10">
    <source>
        <dbReference type="SAM" id="Phobius"/>
    </source>
</evidence>
<feature type="transmembrane region" description="Helical" evidence="10">
    <location>
        <begin position="129"/>
        <end position="150"/>
    </location>
</feature>
<evidence type="ECO:0000256" key="8">
    <source>
        <dbReference type="ARBA" id="ARBA00023170"/>
    </source>
</evidence>
<keyword evidence="8" id="KW-0675">Receptor</keyword>
<keyword evidence="7 10" id="KW-0472">Membrane</keyword>
<comment type="subcellular location">
    <subcellularLocation>
        <location evidence="1">Cell membrane</location>
        <topology evidence="1">Multi-pass membrane protein</topology>
    </subcellularLocation>
</comment>
<evidence type="ECO:0000256" key="6">
    <source>
        <dbReference type="ARBA" id="ARBA00022989"/>
    </source>
</evidence>
<evidence type="ECO:0000256" key="7">
    <source>
        <dbReference type="ARBA" id="ARBA00023136"/>
    </source>
</evidence>
<keyword evidence="9" id="KW-0807">Transducer</keyword>
<dbReference type="EMBL" id="JAPWTJ010000014">
    <property type="protein sequence ID" value="KAJ8985435.1"/>
    <property type="molecule type" value="Genomic_DNA"/>
</dbReference>
<comment type="caution">
    <text evidence="11">The sequence shown here is derived from an EMBL/GenBank/DDBJ whole genome shotgun (WGS) entry which is preliminary data.</text>
</comment>